<dbReference type="EMBL" id="MFGX01000106">
    <property type="protein sequence ID" value="OGF53307.1"/>
    <property type="molecule type" value="Genomic_DNA"/>
</dbReference>
<evidence type="ECO:0000256" key="2">
    <source>
        <dbReference type="ARBA" id="ARBA00022801"/>
    </source>
</evidence>
<protein>
    <recommendedName>
        <fullName evidence="3">Nudix hydrolase domain-containing protein</fullName>
    </recommendedName>
</protein>
<dbReference type="SUPFAM" id="SSF55811">
    <property type="entry name" value="Nudix"/>
    <property type="match status" value="1"/>
</dbReference>
<evidence type="ECO:0000256" key="1">
    <source>
        <dbReference type="ARBA" id="ARBA00001946"/>
    </source>
</evidence>
<proteinExistence type="predicted"/>
<comment type="cofactor">
    <cofactor evidence="1">
        <name>Mg(2+)</name>
        <dbReference type="ChEBI" id="CHEBI:18420"/>
    </cofactor>
</comment>
<dbReference type="InterPro" id="IPR000086">
    <property type="entry name" value="NUDIX_hydrolase_dom"/>
</dbReference>
<dbReference type="PANTHER" id="PTHR43046">
    <property type="entry name" value="GDP-MANNOSE MANNOSYL HYDROLASE"/>
    <property type="match status" value="1"/>
</dbReference>
<feature type="domain" description="Nudix hydrolase" evidence="3">
    <location>
        <begin position="92"/>
        <end position="220"/>
    </location>
</feature>
<evidence type="ECO:0000259" key="3">
    <source>
        <dbReference type="PROSITE" id="PS51462"/>
    </source>
</evidence>
<dbReference type="CDD" id="cd02883">
    <property type="entry name" value="NUDIX_Hydrolase"/>
    <property type="match status" value="1"/>
</dbReference>
<dbReference type="InterPro" id="IPR015797">
    <property type="entry name" value="NUDIX_hydrolase-like_dom_sf"/>
</dbReference>
<dbReference type="PROSITE" id="PS51462">
    <property type="entry name" value="NUDIX"/>
    <property type="match status" value="1"/>
</dbReference>
<keyword evidence="2" id="KW-0378">Hydrolase</keyword>
<dbReference type="Proteomes" id="UP000179157">
    <property type="component" value="Unassembled WGS sequence"/>
</dbReference>
<accession>A0A1F5UQ87</accession>
<reference evidence="4 5" key="1">
    <citation type="journal article" date="2016" name="Nat. Commun.">
        <title>Thousands of microbial genomes shed light on interconnected biogeochemical processes in an aquifer system.</title>
        <authorList>
            <person name="Anantharaman K."/>
            <person name="Brown C.T."/>
            <person name="Hug L.A."/>
            <person name="Sharon I."/>
            <person name="Castelle C.J."/>
            <person name="Probst A.J."/>
            <person name="Thomas B.C."/>
            <person name="Singh A."/>
            <person name="Wilkins M.J."/>
            <person name="Karaoz U."/>
            <person name="Brodie E.L."/>
            <person name="Williams K.H."/>
            <person name="Hubbard S.S."/>
            <person name="Banfield J.F."/>
        </authorList>
    </citation>
    <scope>NUCLEOTIDE SEQUENCE [LARGE SCALE GENOMIC DNA]</scope>
    <source>
        <strain evidence="5">RBG_16_55_9</strain>
    </source>
</reference>
<organism evidence="4 5">
    <name type="scientific">Fraserbacteria sp. (strain RBG_16_55_9)</name>
    <dbReference type="NCBI Taxonomy" id="1817864"/>
    <lineage>
        <taxon>Bacteria</taxon>
        <taxon>Candidatus Fraseribacteriota</taxon>
    </lineage>
</organism>
<dbReference type="Pfam" id="PF00293">
    <property type="entry name" value="NUDIX"/>
    <property type="match status" value="1"/>
</dbReference>
<name>A0A1F5UQ87_FRAXR</name>
<evidence type="ECO:0000313" key="5">
    <source>
        <dbReference type="Proteomes" id="UP000179157"/>
    </source>
</evidence>
<dbReference type="STRING" id="1817864.A2Z21_10595"/>
<sequence>MLAKGHMSERYYYIETDGMVYLVEQAGWWILPHLTEEIPFPFEVHESMIVAGREVLYCEPMLDYHPREWHHKDEIPGKENVDPLVRQAVHHTLPRVVAEAVIRKQDQLLLVKPLRGFNAGQWTLPGGFVSYGEAPAQSVAREVGEEVGAPCRVGKLVGVETFLGKKSFYTWHMFFYEVELLGEEFHPAPDEIEEVRWFPFAEAIQALQGPKRQRIEELLSSRKSS</sequence>
<gene>
    <name evidence="4" type="ORF">A2Z21_10595</name>
</gene>
<dbReference type="Gene3D" id="3.90.79.10">
    <property type="entry name" value="Nucleoside Triphosphate Pyrophosphohydrolase"/>
    <property type="match status" value="1"/>
</dbReference>
<dbReference type="AlphaFoldDB" id="A0A1F5UQ87"/>
<evidence type="ECO:0000313" key="4">
    <source>
        <dbReference type="EMBL" id="OGF53307.1"/>
    </source>
</evidence>
<comment type="caution">
    <text evidence="4">The sequence shown here is derived from an EMBL/GenBank/DDBJ whole genome shotgun (WGS) entry which is preliminary data.</text>
</comment>
<dbReference type="GO" id="GO:0016787">
    <property type="term" value="F:hydrolase activity"/>
    <property type="evidence" value="ECO:0007669"/>
    <property type="project" value="UniProtKB-KW"/>
</dbReference>
<dbReference type="PANTHER" id="PTHR43046:SF14">
    <property type="entry name" value="MUTT_NUDIX FAMILY PROTEIN"/>
    <property type="match status" value="1"/>
</dbReference>